<feature type="region of interest" description="Disordered" evidence="1">
    <location>
        <begin position="755"/>
        <end position="780"/>
    </location>
</feature>
<feature type="compositionally biased region" description="Basic and acidic residues" evidence="1">
    <location>
        <begin position="1147"/>
        <end position="1157"/>
    </location>
</feature>
<evidence type="ECO:0000313" key="3">
    <source>
        <dbReference type="Proteomes" id="UP001066276"/>
    </source>
</evidence>
<protein>
    <submittedName>
        <fullName evidence="2">Uncharacterized protein</fullName>
    </submittedName>
</protein>
<feature type="compositionally biased region" description="Basic residues" evidence="1">
    <location>
        <begin position="881"/>
        <end position="890"/>
    </location>
</feature>
<feature type="region of interest" description="Disordered" evidence="1">
    <location>
        <begin position="371"/>
        <end position="404"/>
    </location>
</feature>
<dbReference type="Proteomes" id="UP001066276">
    <property type="component" value="Chromosome 3_1"/>
</dbReference>
<accession>A0AAV7U9C3</accession>
<evidence type="ECO:0000313" key="2">
    <source>
        <dbReference type="EMBL" id="KAJ1184961.1"/>
    </source>
</evidence>
<feature type="compositionally biased region" description="Polar residues" evidence="1">
    <location>
        <begin position="1079"/>
        <end position="1092"/>
    </location>
</feature>
<feature type="region of interest" description="Disordered" evidence="1">
    <location>
        <begin position="1059"/>
        <end position="1095"/>
    </location>
</feature>
<reference evidence="2" key="1">
    <citation type="journal article" date="2022" name="bioRxiv">
        <title>Sequencing and chromosome-scale assembly of the giantPleurodeles waltlgenome.</title>
        <authorList>
            <person name="Brown T."/>
            <person name="Elewa A."/>
            <person name="Iarovenko S."/>
            <person name="Subramanian E."/>
            <person name="Araus A.J."/>
            <person name="Petzold A."/>
            <person name="Susuki M."/>
            <person name="Suzuki K.-i.T."/>
            <person name="Hayashi T."/>
            <person name="Toyoda A."/>
            <person name="Oliveira C."/>
            <person name="Osipova E."/>
            <person name="Leigh N.D."/>
            <person name="Simon A."/>
            <person name="Yun M.H."/>
        </authorList>
    </citation>
    <scope>NUCLEOTIDE SEQUENCE</scope>
    <source>
        <strain evidence="2">20211129_DDA</strain>
        <tissue evidence="2">Liver</tissue>
    </source>
</reference>
<comment type="caution">
    <text evidence="2">The sequence shown here is derived from an EMBL/GenBank/DDBJ whole genome shotgun (WGS) entry which is preliminary data.</text>
</comment>
<dbReference type="EMBL" id="JANPWB010000005">
    <property type="protein sequence ID" value="KAJ1184961.1"/>
    <property type="molecule type" value="Genomic_DNA"/>
</dbReference>
<feature type="compositionally biased region" description="Polar residues" evidence="1">
    <location>
        <begin position="936"/>
        <end position="946"/>
    </location>
</feature>
<feature type="region of interest" description="Disordered" evidence="1">
    <location>
        <begin position="999"/>
        <end position="1032"/>
    </location>
</feature>
<feature type="region of interest" description="Disordered" evidence="1">
    <location>
        <begin position="927"/>
        <end position="973"/>
    </location>
</feature>
<keyword evidence="3" id="KW-1185">Reference proteome</keyword>
<feature type="region of interest" description="Disordered" evidence="1">
    <location>
        <begin position="805"/>
        <end position="895"/>
    </location>
</feature>
<name>A0AAV7U9C3_PLEWA</name>
<feature type="compositionally biased region" description="Basic and acidic residues" evidence="1">
    <location>
        <begin position="829"/>
        <end position="847"/>
    </location>
</feature>
<organism evidence="2 3">
    <name type="scientific">Pleurodeles waltl</name>
    <name type="common">Iberian ribbed newt</name>
    <dbReference type="NCBI Taxonomy" id="8319"/>
    <lineage>
        <taxon>Eukaryota</taxon>
        <taxon>Metazoa</taxon>
        <taxon>Chordata</taxon>
        <taxon>Craniata</taxon>
        <taxon>Vertebrata</taxon>
        <taxon>Euteleostomi</taxon>
        <taxon>Amphibia</taxon>
        <taxon>Batrachia</taxon>
        <taxon>Caudata</taxon>
        <taxon>Salamandroidea</taxon>
        <taxon>Salamandridae</taxon>
        <taxon>Pleurodelinae</taxon>
        <taxon>Pleurodeles</taxon>
    </lineage>
</organism>
<feature type="compositionally biased region" description="Polar residues" evidence="1">
    <location>
        <begin position="1002"/>
        <end position="1017"/>
    </location>
</feature>
<evidence type="ECO:0000256" key="1">
    <source>
        <dbReference type="SAM" id="MobiDB-lite"/>
    </source>
</evidence>
<feature type="region of interest" description="Disordered" evidence="1">
    <location>
        <begin position="1125"/>
        <end position="1157"/>
    </location>
</feature>
<gene>
    <name evidence="2" type="ORF">NDU88_001757</name>
</gene>
<proteinExistence type="predicted"/>
<sequence length="1289" mass="146090">MGGTDSCFPSPQQQFIMQPQSSAVTHQSFLSYPETCTTGAPQLRQQSHVTSTVMPACQMRAPQRAQTLPQQDMIYRATYLHPTQGVACPLPVSTPVEAACTVTPQTQQGATCRVPIQPKIVVCPAPPATDGCSRPKLPPPIQSHRISPTPPAGCVRPVPAPRQTLLSQVETVHRSALPPQMEAPQKITFKLKSKSPCNDFVWPKLEYNPRIALASFTEHVQKVTPKKPTDPCQSVYQKTQTAMLKSFSADLQTEWVPYRLPTKLAQAMCEKAQLQQNCPLEPQGGQGQGAYCELPTDVFQNDDSQTLNNQTCQPETEVAHRVTVYPESETIQRFKLYRDTDPFEKAAPCTGKEASFEPQLTYRMEAESAPAAFPQETEGKCGPVTGSEESGAIRKTQRPAGQPFSYYSVTNTMGTPPLNQMETQQQVKTCSRTETERTSAFLPHRQAEACQEMTYARDSKRPCRGSPPHHLDANQQAPFFAGTGRRARVLSQDQPEGQKVSYFTDIKMNCRTLLPPPQVGEGQRVMYCSDPERTGMAMPMPHHQKEECQQPIPYYRENERSNTANNPYYREPQMTSRAAASHPNPDLEMACKISPHHNPGEGQEIPYYSDVDMTCRVLPYQQNEGYQNVPHDTQPETSYRASPYSQNIGATEQDIETGRKHLRSTQTALEQKVPHSTENERVRMVPNHNQMEVRQKIPCDRNAEAIYWNPRHPQAGQQTQKNMGAERACERLPYYSNEEEQKTEVYRPPLYHQNRVGQSLPRYPESERTCGASSNPQYEASVNYSETAKKRPQMYEEQHMPSYTYTNRTSQAPPHYQREDAQQPPYCIETDRVYKAPSPKQREERQKSPQHPEMSRTLKAPGQLHTRDTIRSMNSADIERKRKAPSHHRMKEGPKILYYTDTERTCKAPSLNQGEAAQQISFYTETERLQRDPQLAQRTVDQQSPSRAEAKKSDRASQNNQAKSNKQKPPYKETESIYKALFQQQTEEVEQTPYCTQAEGVDTSSQYPQANTDQQSASHKEPEQHTQPNDQQITTSQYHLANADSQIPFYSEPQNLDRALQHHQGKSDHQAPCYREPEGSTTTPQQHQSKADQQIPCYIETESIYKALHYYHQGEADQQIPNYRQPERSKASPPPQQTTMTPQIPCTERKGTHKDSSEMPYYADTELLEKEALSLAYETTQMDLFPDSEDLQGNSLTLDPESWFHSHPVSGKNCSRASSSSALSETTIEKWAMPEVYGDKDFASDFTKEREEEGVTTPNIDMLNSLSEWEAPNTSTFFVGMLYVNKWTI</sequence>
<feature type="compositionally biased region" description="Polar residues" evidence="1">
    <location>
        <begin position="771"/>
        <end position="780"/>
    </location>
</feature>